<evidence type="ECO:0000313" key="1">
    <source>
        <dbReference type="EMBL" id="KAI9903345.1"/>
    </source>
</evidence>
<gene>
    <name evidence="1" type="ORF">N3K66_002697</name>
</gene>
<dbReference type="Proteomes" id="UP001163324">
    <property type="component" value="Chromosome 2"/>
</dbReference>
<keyword evidence="2" id="KW-1185">Reference proteome</keyword>
<sequence>MYIKQIIIQGFKSYKDQTVIEPFSPKTNVIVGRNGSGKSNFFAAIRFVLSDAYTSMGREERQGLLHEGSGSAVTSAYVEIIFDNTDDRFPTGNKEVVLRRTIGAKKDEYSVDRKVVTKVDVGNLLEAAGFSRSNPYYIVPQGRVMALTNMKESDRLQLLKEVAGTQVYDTRRAESLKLLSETSGRQEKIDDVLGGIRDRLEELEEEKEELRGFQEKDREKRCLEYAYHYREKTTIERSLDDIDGLRKGGQETTDSNRTQLREGQAAIAEIDTEINKLQRQLELQQIERRQLEEDRRDNAKTLAKKELKLKELQDGHSYMQQAQEQHQLQLHAAKTELAKKEKELAKITPEYNQKKSEEGDIRRQLDMADATRQRLVAKQGRGTRYKNKRERDAHVQKEIEELNDAIATQKANKMDVDEEVMNIEKAITTAEEEVSKLRQLLEHWNDDSTELAEQATQAQDVRDRLNDERKLLRREEEKLNSEISSTRQELHHAEKEMNQSMKRETARGLDTIRRLKQERDIPGTYGTLADLLEVNDAFRIAVEQTAGGRLFNYVVDNENTATHLLNTLQQQQGGRVTCLPISRVRPRKAKLPNAQDAVPLLSKIKYDPKFETVFQWVFGQTIVCQNLTVATQYSRSHGVNAITIDGDTANPRGAMSGGWIDPAKSMLKGVWGANKWREEYERLQRKAQDFRQKIDQKDQEITAAMSEFQKAEQKLRKAQDGFEPTQRELRRTLGDLENNRSRLDSTMKRQAQVDDNMNKFLNEREAYELELQTEFKKNLSAAEEKQLADLSNSVQDLRQQWNDMSRSRRTLESKKQILEVDIRQNLQLKLDELSGQAFEYSSSGATTSGISEAQKELKKAQKALKSVDASLAQIETQVEELTARIESLGNDKAALEQTHIELKAKIEKQQKKIEKTLQQKSLLTARLAECTKNIRDLGVLPEEAFDKYERMQTNEINSRLKKVNEALKKYKHVNKKAFEQYTAFTHQQTDLANRRKDLDSSYDAIKELVEHLDRRKDEAIERTFKQVSKEFSTIFSKLVPAGHGRLVIQRRADRRDAPEESDEDGQGTIESYVGVGISVSFNSKHLDEQQRIQQLSGGQKSLCAICLIFALQQTESSPMVIFDEVDANLDAQYRTAVAELLKSISNEAGTQFICTTFRPEIVRVADKCYGVTFRDKTSGIDCVPTEEALDFVGEAQNPLR</sequence>
<name>A0ACC0VBY4_9HYPO</name>
<comment type="caution">
    <text evidence="1">The sequence shown here is derived from an EMBL/GenBank/DDBJ whole genome shotgun (WGS) entry which is preliminary data.</text>
</comment>
<reference evidence="1" key="1">
    <citation type="submission" date="2022-10" db="EMBL/GenBank/DDBJ databases">
        <title>Complete Genome of Trichothecium roseum strain YXFP-22015, a Plant Pathogen Isolated from Citrus.</title>
        <authorList>
            <person name="Wang Y."/>
            <person name="Zhu L."/>
        </authorList>
    </citation>
    <scope>NUCLEOTIDE SEQUENCE</scope>
    <source>
        <strain evidence="1">YXFP-22015</strain>
    </source>
</reference>
<dbReference type="EMBL" id="CM047941">
    <property type="protein sequence ID" value="KAI9903345.1"/>
    <property type="molecule type" value="Genomic_DNA"/>
</dbReference>
<evidence type="ECO:0000313" key="2">
    <source>
        <dbReference type="Proteomes" id="UP001163324"/>
    </source>
</evidence>
<accession>A0ACC0VBY4</accession>
<organism evidence="1 2">
    <name type="scientific">Trichothecium roseum</name>
    <dbReference type="NCBI Taxonomy" id="47278"/>
    <lineage>
        <taxon>Eukaryota</taxon>
        <taxon>Fungi</taxon>
        <taxon>Dikarya</taxon>
        <taxon>Ascomycota</taxon>
        <taxon>Pezizomycotina</taxon>
        <taxon>Sordariomycetes</taxon>
        <taxon>Hypocreomycetidae</taxon>
        <taxon>Hypocreales</taxon>
        <taxon>Hypocreales incertae sedis</taxon>
        <taxon>Trichothecium</taxon>
    </lineage>
</organism>
<protein>
    <submittedName>
        <fullName evidence="1">Uncharacterized protein</fullName>
    </submittedName>
</protein>
<proteinExistence type="predicted"/>